<evidence type="ECO:0000256" key="1">
    <source>
        <dbReference type="SAM" id="MobiDB-lite"/>
    </source>
</evidence>
<gene>
    <name evidence="2" type="ORF">P170DRAFT_77307</name>
</gene>
<dbReference type="Proteomes" id="UP000234275">
    <property type="component" value="Unassembled WGS sequence"/>
</dbReference>
<dbReference type="AlphaFoldDB" id="A0A2I2FS31"/>
<organism evidence="2 3">
    <name type="scientific">Aspergillus steynii IBT 23096</name>
    <dbReference type="NCBI Taxonomy" id="1392250"/>
    <lineage>
        <taxon>Eukaryota</taxon>
        <taxon>Fungi</taxon>
        <taxon>Dikarya</taxon>
        <taxon>Ascomycota</taxon>
        <taxon>Pezizomycotina</taxon>
        <taxon>Eurotiomycetes</taxon>
        <taxon>Eurotiomycetidae</taxon>
        <taxon>Eurotiales</taxon>
        <taxon>Aspergillaceae</taxon>
        <taxon>Aspergillus</taxon>
        <taxon>Aspergillus subgen. Circumdati</taxon>
    </lineage>
</organism>
<evidence type="ECO:0000313" key="2">
    <source>
        <dbReference type="EMBL" id="PLB43431.1"/>
    </source>
</evidence>
<comment type="caution">
    <text evidence="2">The sequence shown here is derived from an EMBL/GenBank/DDBJ whole genome shotgun (WGS) entry which is preliminary data.</text>
</comment>
<feature type="region of interest" description="Disordered" evidence="1">
    <location>
        <begin position="68"/>
        <end position="87"/>
    </location>
</feature>
<name>A0A2I2FS31_9EURO</name>
<proteinExistence type="predicted"/>
<dbReference type="GeneID" id="36563084"/>
<evidence type="ECO:0000313" key="3">
    <source>
        <dbReference type="Proteomes" id="UP000234275"/>
    </source>
</evidence>
<feature type="compositionally biased region" description="Polar residues" evidence="1">
    <location>
        <begin position="69"/>
        <end position="83"/>
    </location>
</feature>
<accession>A0A2I2FS31</accession>
<reference evidence="2 3" key="1">
    <citation type="submission" date="2016-12" db="EMBL/GenBank/DDBJ databases">
        <title>The genomes of Aspergillus section Nigri reveals drivers in fungal speciation.</title>
        <authorList>
            <consortium name="DOE Joint Genome Institute"/>
            <person name="Vesth T.C."/>
            <person name="Nybo J."/>
            <person name="Theobald S."/>
            <person name="Brandl J."/>
            <person name="Frisvad J.C."/>
            <person name="Nielsen K.F."/>
            <person name="Lyhne E.K."/>
            <person name="Kogle M.E."/>
            <person name="Kuo A."/>
            <person name="Riley R."/>
            <person name="Clum A."/>
            <person name="Nolan M."/>
            <person name="Lipzen A."/>
            <person name="Salamov A."/>
            <person name="Henrissat B."/>
            <person name="Wiebenga A."/>
            <person name="De Vries R.P."/>
            <person name="Grigoriev I.V."/>
            <person name="Mortensen U.H."/>
            <person name="Andersen M.R."/>
            <person name="Baker S.E."/>
        </authorList>
    </citation>
    <scope>NUCLEOTIDE SEQUENCE [LARGE SCALE GENOMIC DNA]</scope>
    <source>
        <strain evidence="2 3">IBT 23096</strain>
    </source>
</reference>
<sequence>MSFPSRIISSAWIAPFSFITADSLYPVFPAPQVLPSRPSTLFSPCPTNNRLRATNRLKLSAPRWPIRASPSTISHATNASSPGAPSEGKGMSYELFNDGLLLFPLRRGLHGLPRMPMLLLRRLSITHGPADVYRNDKREPTLYRTLL</sequence>
<dbReference type="RefSeq" id="XP_024698733.1">
    <property type="nucleotide sequence ID" value="XM_024855377.1"/>
</dbReference>
<keyword evidence="3" id="KW-1185">Reference proteome</keyword>
<dbReference type="VEuPathDB" id="FungiDB:P170DRAFT_77307"/>
<protein>
    <submittedName>
        <fullName evidence="2">Uncharacterized protein</fullName>
    </submittedName>
</protein>
<dbReference type="EMBL" id="MSFO01000011">
    <property type="protein sequence ID" value="PLB43431.1"/>
    <property type="molecule type" value="Genomic_DNA"/>
</dbReference>